<evidence type="ECO:0000313" key="2">
    <source>
        <dbReference type="Proteomes" id="UP000179179"/>
    </source>
</evidence>
<keyword evidence="2" id="KW-1185">Reference proteome</keyword>
<dbReference type="GeneID" id="34455308"/>
<reference evidence="1 2" key="1">
    <citation type="journal article" date="2016" name="Genome Biol. Evol.">
        <title>Draft genome sequence of an aflatoxigenic Aspergillus species, A. bombycis.</title>
        <authorList>
            <person name="Moore G.G."/>
            <person name="Mack B.M."/>
            <person name="Beltz S.B."/>
            <person name="Gilbert M.K."/>
        </authorList>
    </citation>
    <scope>NUCLEOTIDE SEQUENCE [LARGE SCALE GENOMIC DNA]</scope>
    <source>
        <strain evidence="2">NRRL 26010</strain>
    </source>
</reference>
<dbReference type="SUPFAM" id="SSF51110">
    <property type="entry name" value="alpha-D-mannose-specific plant lectins"/>
    <property type="match status" value="1"/>
</dbReference>
<dbReference type="RefSeq" id="XP_022383255.1">
    <property type="nucleotide sequence ID" value="XM_022539046.1"/>
</dbReference>
<dbReference type="EMBL" id="LYCR01000196">
    <property type="protein sequence ID" value="OGM39538.1"/>
    <property type="molecule type" value="Genomic_DNA"/>
</dbReference>
<organism evidence="1 2">
    <name type="scientific">Aspergillus bombycis</name>
    <dbReference type="NCBI Taxonomy" id="109264"/>
    <lineage>
        <taxon>Eukaryota</taxon>
        <taxon>Fungi</taxon>
        <taxon>Dikarya</taxon>
        <taxon>Ascomycota</taxon>
        <taxon>Pezizomycotina</taxon>
        <taxon>Eurotiomycetes</taxon>
        <taxon>Eurotiomycetidae</taxon>
        <taxon>Eurotiales</taxon>
        <taxon>Aspergillaceae</taxon>
        <taxon>Aspergillus</taxon>
    </lineage>
</organism>
<name>A0A1F7ZK88_9EURO</name>
<gene>
    <name evidence="1" type="ORF">ABOM_011918</name>
</gene>
<protein>
    <submittedName>
        <fullName evidence="1">Uncharacterized protein</fullName>
    </submittedName>
</protein>
<accession>A0A1F7ZK88</accession>
<evidence type="ECO:0000313" key="1">
    <source>
        <dbReference type="EMBL" id="OGM39538.1"/>
    </source>
</evidence>
<dbReference type="OrthoDB" id="1884773at2759"/>
<comment type="caution">
    <text evidence="1">The sequence shown here is derived from an EMBL/GenBank/DDBJ whole genome shotgun (WGS) entry which is preliminary data.</text>
</comment>
<sequence length="245" mass="28196">MAAVQHLTPRSWEYSGHDWYAAPLETTHKKDFYGIRIYLEHNDTWVMLGASSETEQALEQTSRKFSSHILRHIDCPWEEEKRWVAQSIGARPERGHSYTVTGGGWDAIKTYMEWIRSGLEHSHLWGETSSNNFVHQAGDVLRAHSKNSGNDWGYYVDEYWKEWNGEHTYIRPDPVPPRYKDTLSPGEWLEAGHSLEPKDGSIKFTVQTDGKMVVYHDGKCLFQNTAGQGQDIRGLKLEEEGNLCL</sequence>
<dbReference type="InterPro" id="IPR036426">
    <property type="entry name" value="Bulb-type_lectin_dom_sf"/>
</dbReference>
<proteinExistence type="predicted"/>
<dbReference type="AlphaFoldDB" id="A0A1F7ZK88"/>
<dbReference type="Proteomes" id="UP000179179">
    <property type="component" value="Unassembled WGS sequence"/>
</dbReference>
<dbReference type="Gene3D" id="2.90.10.10">
    <property type="entry name" value="Bulb-type lectin domain"/>
    <property type="match status" value="1"/>
</dbReference>